<evidence type="ECO:0000256" key="2">
    <source>
        <dbReference type="ARBA" id="ARBA00022475"/>
    </source>
</evidence>
<accession>A0A5J4RKE4</accession>
<evidence type="ECO:0000256" key="7">
    <source>
        <dbReference type="SAM" id="Phobius"/>
    </source>
</evidence>
<evidence type="ECO:0000259" key="9">
    <source>
        <dbReference type="Pfam" id="PF12704"/>
    </source>
</evidence>
<feature type="domain" description="ABC3 transporter permease C-terminal" evidence="8">
    <location>
        <begin position="286"/>
        <end position="399"/>
    </location>
</feature>
<dbReference type="GO" id="GO:0005886">
    <property type="term" value="C:plasma membrane"/>
    <property type="evidence" value="ECO:0007669"/>
    <property type="project" value="UniProtKB-SubCell"/>
</dbReference>
<dbReference type="EMBL" id="SNRY01000980">
    <property type="protein sequence ID" value="KAA6334596.1"/>
    <property type="molecule type" value="Genomic_DNA"/>
</dbReference>
<evidence type="ECO:0000256" key="3">
    <source>
        <dbReference type="ARBA" id="ARBA00022692"/>
    </source>
</evidence>
<dbReference type="GO" id="GO:0016787">
    <property type="term" value="F:hydrolase activity"/>
    <property type="evidence" value="ECO:0007669"/>
    <property type="project" value="UniProtKB-KW"/>
</dbReference>
<feature type="domain" description="MacB-like periplasmic core" evidence="9">
    <location>
        <begin position="22"/>
        <end position="245"/>
    </location>
</feature>
<keyword evidence="10" id="KW-0378">Hydrolase</keyword>
<dbReference type="EC" id="3.6.3.-" evidence="10"/>
<feature type="transmembrane region" description="Helical" evidence="7">
    <location>
        <begin position="363"/>
        <end position="389"/>
    </location>
</feature>
<dbReference type="InterPro" id="IPR003838">
    <property type="entry name" value="ABC3_permease_C"/>
</dbReference>
<dbReference type="Pfam" id="PF02687">
    <property type="entry name" value="FtsX"/>
    <property type="match status" value="1"/>
</dbReference>
<dbReference type="InterPro" id="IPR050250">
    <property type="entry name" value="Macrolide_Exporter_MacB"/>
</dbReference>
<proteinExistence type="inferred from homology"/>
<keyword evidence="2" id="KW-1003">Cell membrane</keyword>
<keyword evidence="4 7" id="KW-1133">Transmembrane helix</keyword>
<sequence length="406" mass="43811">MNILNLFKIAYKALIRNKTRAFLTMLGIIIGISSVIAMVSLGQSSSQSINNQISSMGTNLIMVMRTSQRQGGVNVGSANVQTLTAKDVDAIHNQARQVSAISPLVNAGGQLVNGANNWPGSMQGGNSELLSIRKYKIASGTNFTEQDVRNSAKVCVVGKTVVDNLFSDGENPLGKSVRFNKIPFKIIGVLESKGQNQMGQDQDDVVIAPYTTVQKRILAVNYIHMIMASARSEETAGLATVEIETILHKEHKLKVGQPNDFDVRTQQEMLEMMNSISGFLTVLLAAIASISLIVGGIGIMNIMYVTVTERIREIGLRMSIGAKNKDILLQFLCESIILSLIGGMIGILLGLALSYLASKGLNWPFIVSVPAVGISFLVCAATGIFFGWYPAKKAASLDPINALRYE</sequence>
<organism evidence="10">
    <name type="scientific">termite gut metagenome</name>
    <dbReference type="NCBI Taxonomy" id="433724"/>
    <lineage>
        <taxon>unclassified sequences</taxon>
        <taxon>metagenomes</taxon>
        <taxon>organismal metagenomes</taxon>
    </lineage>
</organism>
<evidence type="ECO:0000313" key="10">
    <source>
        <dbReference type="EMBL" id="KAA6334596.1"/>
    </source>
</evidence>
<comment type="subcellular location">
    <subcellularLocation>
        <location evidence="1">Cell membrane</location>
        <topology evidence="1">Multi-pass membrane protein</topology>
    </subcellularLocation>
</comment>
<evidence type="ECO:0000256" key="5">
    <source>
        <dbReference type="ARBA" id="ARBA00023136"/>
    </source>
</evidence>
<name>A0A5J4RKE4_9ZZZZ</name>
<dbReference type="GO" id="GO:0022857">
    <property type="term" value="F:transmembrane transporter activity"/>
    <property type="evidence" value="ECO:0007669"/>
    <property type="project" value="TreeGrafter"/>
</dbReference>
<comment type="similarity">
    <text evidence="6">Belongs to the ABC-4 integral membrane protein family.</text>
</comment>
<evidence type="ECO:0000256" key="4">
    <source>
        <dbReference type="ARBA" id="ARBA00022989"/>
    </source>
</evidence>
<feature type="transmembrane region" description="Helical" evidence="7">
    <location>
        <begin position="328"/>
        <end position="357"/>
    </location>
</feature>
<keyword evidence="5 7" id="KW-0472">Membrane</keyword>
<dbReference type="InterPro" id="IPR025857">
    <property type="entry name" value="MacB_PCD"/>
</dbReference>
<dbReference type="GO" id="GO:0005524">
    <property type="term" value="F:ATP binding"/>
    <property type="evidence" value="ECO:0007669"/>
    <property type="project" value="UniProtKB-KW"/>
</dbReference>
<reference evidence="10" key="1">
    <citation type="submission" date="2019-03" db="EMBL/GenBank/DDBJ databases">
        <title>Single cell metagenomics reveals metabolic interactions within the superorganism composed of flagellate Streblomastix strix and complex community of Bacteroidetes bacteria on its surface.</title>
        <authorList>
            <person name="Treitli S.C."/>
            <person name="Kolisko M."/>
            <person name="Husnik F."/>
            <person name="Keeling P."/>
            <person name="Hampl V."/>
        </authorList>
    </citation>
    <scope>NUCLEOTIDE SEQUENCE</scope>
    <source>
        <strain evidence="10">STM</strain>
    </source>
</reference>
<keyword evidence="3 7" id="KW-0812">Transmembrane</keyword>
<feature type="transmembrane region" description="Helical" evidence="7">
    <location>
        <begin position="279"/>
        <end position="307"/>
    </location>
</feature>
<dbReference type="PANTHER" id="PTHR30572">
    <property type="entry name" value="MEMBRANE COMPONENT OF TRANSPORTER-RELATED"/>
    <property type="match status" value="1"/>
</dbReference>
<protein>
    <submittedName>
        <fullName evidence="10">Macrolide export ATP-binding/permease protein</fullName>
        <ecNumber evidence="10">3.6.3.-</ecNumber>
    </submittedName>
</protein>
<evidence type="ECO:0000259" key="8">
    <source>
        <dbReference type="Pfam" id="PF02687"/>
    </source>
</evidence>
<keyword evidence="10" id="KW-0067">ATP-binding</keyword>
<keyword evidence="10" id="KW-0547">Nucleotide-binding</keyword>
<dbReference type="Pfam" id="PF12704">
    <property type="entry name" value="MacB_PCD"/>
    <property type="match status" value="1"/>
</dbReference>
<evidence type="ECO:0000256" key="6">
    <source>
        <dbReference type="ARBA" id="ARBA00038076"/>
    </source>
</evidence>
<feature type="transmembrane region" description="Helical" evidence="7">
    <location>
        <begin position="21"/>
        <end position="42"/>
    </location>
</feature>
<evidence type="ECO:0000256" key="1">
    <source>
        <dbReference type="ARBA" id="ARBA00004651"/>
    </source>
</evidence>
<dbReference type="AlphaFoldDB" id="A0A5J4RKE4"/>
<dbReference type="PANTHER" id="PTHR30572:SF4">
    <property type="entry name" value="ABC TRANSPORTER PERMEASE YTRF"/>
    <property type="match status" value="1"/>
</dbReference>
<comment type="caution">
    <text evidence="10">The sequence shown here is derived from an EMBL/GenBank/DDBJ whole genome shotgun (WGS) entry which is preliminary data.</text>
</comment>
<gene>
    <name evidence="10" type="ORF">EZS27_017099</name>
</gene>